<evidence type="ECO:0000313" key="9">
    <source>
        <dbReference type="EMBL" id="EFB91909.1"/>
    </source>
</evidence>
<comment type="caution">
    <text evidence="9">The sequence shown here is derived from an EMBL/GenBank/DDBJ whole genome shotgun (WGS) entry which is preliminary data.</text>
</comment>
<sequence length="573" mass="60432">MYALIAAVPILLTIVFMVFMNWSAKRSLIISWLAAFAVACSVWGMGIGEAAARTVAGFLASFETSAIIFGAILLMNVLKQSGAMASINGMFSGITEDARLQAIIVGYCFAGFIEGAAGFGTPAALGAPILISLGFPPLAAAAICLVCNSTPVNPGPVGVPLLTASKVVADAVKHLGGDPEKFTTVLTRWVCIPNMIGGLFIIMAVVFMMCKAFGKNRSFRDAVPAVPFCLLTGVVVGSIYIVMSFFAAPELISMTAFLGGMIVMMFCAKKGVCVPKKVWTFDGYKEWGEPSWQSTTVVTSVKDKSMKPLLAWTPYIVIGVILVLTRLNAFGLKTLFNNDPFILRVGNILGFEGIGWDFKFLYNPGIMPFVLVAILTVPLHRMSREETKIAVVDSVKNWSGAATALLFGVAMVNLYRYTSSAQIGAAVAGAAAGSEFTFKNSSMLYVMADALAKLFQGTYFIIAPLIGVLGAFMSGSCTVSNTLFASLQFETATLVGLSQVLIVALQTMGGGIGNMICVNNIVAVCATTGTNGNEGKLIRTNILPCLVYAAVVAAVVGLLLAAGVDPMPELLTQ</sequence>
<dbReference type="PANTHER" id="PTHR30003">
    <property type="entry name" value="L-LACTATE PERMEASE"/>
    <property type="match status" value="1"/>
</dbReference>
<keyword evidence="6 8" id="KW-1133">Transmembrane helix</keyword>
<evidence type="ECO:0000256" key="4">
    <source>
        <dbReference type="ARBA" id="ARBA00022475"/>
    </source>
</evidence>
<evidence type="ECO:0000256" key="2">
    <source>
        <dbReference type="ARBA" id="ARBA00010100"/>
    </source>
</evidence>
<feature type="transmembrane region" description="Helical" evidence="8">
    <location>
        <begin position="545"/>
        <end position="564"/>
    </location>
</feature>
<keyword evidence="3 8" id="KW-0813">Transport</keyword>
<feature type="transmembrane region" description="Helical" evidence="8">
    <location>
        <begin position="186"/>
        <end position="210"/>
    </location>
</feature>
<proteinExistence type="inferred from homology"/>
<dbReference type="Pfam" id="PF02652">
    <property type="entry name" value="Lactate_perm"/>
    <property type="match status" value="1"/>
</dbReference>
<protein>
    <recommendedName>
        <fullName evidence="8">L-lactate permease</fullName>
    </recommendedName>
</protein>
<dbReference type="EMBL" id="ADFP01000011">
    <property type="protein sequence ID" value="EFB91909.1"/>
    <property type="molecule type" value="Genomic_DNA"/>
</dbReference>
<keyword evidence="10" id="KW-1185">Reference proteome</keyword>
<feature type="transmembrane region" description="Helical" evidence="8">
    <location>
        <begin position="450"/>
        <end position="473"/>
    </location>
</feature>
<feature type="transmembrane region" description="Helical" evidence="8">
    <location>
        <begin position="29"/>
        <end position="48"/>
    </location>
</feature>
<evidence type="ECO:0000313" key="10">
    <source>
        <dbReference type="Proteomes" id="UP000006462"/>
    </source>
</evidence>
<gene>
    <name evidence="9" type="ORF">HMPREF7215_1385</name>
</gene>
<comment type="subcellular location">
    <subcellularLocation>
        <location evidence="1 8">Cell membrane</location>
        <topology evidence="1 8">Multi-pass membrane protein</topology>
    </subcellularLocation>
</comment>
<feature type="transmembrane region" description="Helical" evidence="8">
    <location>
        <begin position="360"/>
        <end position="377"/>
    </location>
</feature>
<evidence type="ECO:0000256" key="7">
    <source>
        <dbReference type="ARBA" id="ARBA00023136"/>
    </source>
</evidence>
<evidence type="ECO:0000256" key="6">
    <source>
        <dbReference type="ARBA" id="ARBA00022989"/>
    </source>
</evidence>
<accession>A0ABM9ZYH1</accession>
<name>A0ABM9ZYH1_9BACT</name>
<keyword evidence="7 8" id="KW-0472">Membrane</keyword>
<keyword evidence="5 8" id="KW-0812">Transmembrane</keyword>
<feature type="transmembrane region" description="Helical" evidence="8">
    <location>
        <begin position="54"/>
        <end position="78"/>
    </location>
</feature>
<feature type="transmembrane region" description="Helical" evidence="8">
    <location>
        <begin position="309"/>
        <end position="329"/>
    </location>
</feature>
<feature type="transmembrane region" description="Helical" evidence="8">
    <location>
        <begin position="98"/>
        <end position="119"/>
    </location>
</feature>
<reference evidence="9 10" key="1">
    <citation type="submission" date="2009-12" db="EMBL/GenBank/DDBJ databases">
        <authorList>
            <person name="Shrivastava S."/>
            <person name="Madupu R."/>
            <person name="Durkin A.S."/>
            <person name="Torralba M."/>
            <person name="Methe B."/>
            <person name="Sutton G.G."/>
            <person name="Strausberg R.L."/>
            <person name="Nelson K.E."/>
        </authorList>
    </citation>
    <scope>NUCLEOTIDE SEQUENCE [LARGE SCALE GENOMIC DNA]</scope>
    <source>
        <strain evidence="9 10">W5455</strain>
    </source>
</reference>
<dbReference type="RefSeq" id="WP_009163662.1">
    <property type="nucleotide sequence ID" value="NZ_ADFP01000011.1"/>
</dbReference>
<organism evidence="9 10">
    <name type="scientific">Pyramidobacter piscolens W5455</name>
    <dbReference type="NCBI Taxonomy" id="352165"/>
    <lineage>
        <taxon>Bacteria</taxon>
        <taxon>Thermotogati</taxon>
        <taxon>Synergistota</taxon>
        <taxon>Synergistia</taxon>
        <taxon>Synergistales</taxon>
        <taxon>Dethiosulfovibrionaceae</taxon>
        <taxon>Pyramidobacter</taxon>
    </lineage>
</organism>
<evidence type="ECO:0000256" key="8">
    <source>
        <dbReference type="RuleBase" id="RU365092"/>
    </source>
</evidence>
<evidence type="ECO:0000256" key="3">
    <source>
        <dbReference type="ARBA" id="ARBA00022448"/>
    </source>
</evidence>
<feature type="transmembrane region" description="Helical" evidence="8">
    <location>
        <begin position="251"/>
        <end position="268"/>
    </location>
</feature>
<dbReference type="Proteomes" id="UP000006462">
    <property type="component" value="Unassembled WGS sequence"/>
</dbReference>
<feature type="transmembrane region" description="Helical" evidence="8">
    <location>
        <begin position="6"/>
        <end position="22"/>
    </location>
</feature>
<feature type="transmembrane region" description="Helical" evidence="8">
    <location>
        <begin position="222"/>
        <end position="245"/>
    </location>
</feature>
<dbReference type="GeneID" id="90985158"/>
<keyword evidence="4 8" id="KW-1003">Cell membrane</keyword>
<dbReference type="PANTHER" id="PTHR30003:SF0">
    <property type="entry name" value="GLYCOLATE PERMEASE GLCA-RELATED"/>
    <property type="match status" value="1"/>
</dbReference>
<evidence type="ECO:0000256" key="5">
    <source>
        <dbReference type="ARBA" id="ARBA00022692"/>
    </source>
</evidence>
<comment type="function">
    <text evidence="8">Uptake of L-lactate across the membrane. Can also transport D-lactate and glycolate.</text>
</comment>
<comment type="similarity">
    <text evidence="2 8">Belongs to the lactate permease family.</text>
</comment>
<evidence type="ECO:0000256" key="1">
    <source>
        <dbReference type="ARBA" id="ARBA00004651"/>
    </source>
</evidence>
<dbReference type="InterPro" id="IPR003804">
    <property type="entry name" value="Lactate_perm"/>
</dbReference>